<evidence type="ECO:0000313" key="4">
    <source>
        <dbReference type="Proteomes" id="UP000317318"/>
    </source>
</evidence>
<dbReference type="KEGG" id="svp:Pan189_04510"/>
<dbReference type="CDD" id="cd07983">
    <property type="entry name" value="LPLAT_DUF374-like"/>
    <property type="match status" value="1"/>
</dbReference>
<evidence type="ECO:0000259" key="2">
    <source>
        <dbReference type="Pfam" id="PF04028"/>
    </source>
</evidence>
<dbReference type="Pfam" id="PF04028">
    <property type="entry name" value="DUF374"/>
    <property type="match status" value="1"/>
</dbReference>
<organism evidence="3 4">
    <name type="scientific">Stratiformator vulcanicus</name>
    <dbReference type="NCBI Taxonomy" id="2527980"/>
    <lineage>
        <taxon>Bacteria</taxon>
        <taxon>Pseudomonadati</taxon>
        <taxon>Planctomycetota</taxon>
        <taxon>Planctomycetia</taxon>
        <taxon>Planctomycetales</taxon>
        <taxon>Planctomycetaceae</taxon>
        <taxon>Stratiformator</taxon>
    </lineage>
</organism>
<dbReference type="RefSeq" id="WP_145362326.1">
    <property type="nucleotide sequence ID" value="NZ_CP036268.1"/>
</dbReference>
<gene>
    <name evidence="3" type="ORF">Pan189_04510</name>
</gene>
<dbReference type="AlphaFoldDB" id="A0A517QWQ3"/>
<sequence length="234" mass="26524" precursor="true">MKIRNRLLNKLLAHSAAFALRLATRSCRPVFHVAEAGTNIFDEDTGGRYLVSFWHDQIVPYVFIRKPRYIAGLVSRHRDGEYLADGMKAVGIRPIRGSSKNGGASAIQQMIRDAEGYHIAITPDGPRGPRRQMKQGIVYLASRMKRPIVPTFTVCEKAWTIKGNWTDLVIPKPFSRVHMIGRPFFHVPPDLKRDELEPWIQKLQAEMDLLEQQGQAILEGRDPCIEQVETRAAA</sequence>
<evidence type="ECO:0000256" key="1">
    <source>
        <dbReference type="SAM" id="SignalP"/>
    </source>
</evidence>
<evidence type="ECO:0000313" key="3">
    <source>
        <dbReference type="EMBL" id="QDT36096.1"/>
    </source>
</evidence>
<protein>
    <recommendedName>
        <fullName evidence="2">DUF374 domain-containing protein</fullName>
    </recommendedName>
</protein>
<name>A0A517QWQ3_9PLAN</name>
<keyword evidence="4" id="KW-1185">Reference proteome</keyword>
<dbReference type="Proteomes" id="UP000317318">
    <property type="component" value="Chromosome"/>
</dbReference>
<dbReference type="OrthoDB" id="9810508at2"/>
<feature type="chain" id="PRO_5021952230" description="DUF374 domain-containing protein" evidence="1">
    <location>
        <begin position="20"/>
        <end position="234"/>
    </location>
</feature>
<accession>A0A517QWQ3</accession>
<dbReference type="InterPro" id="IPR007172">
    <property type="entry name" value="DUF374"/>
</dbReference>
<reference evidence="3 4" key="1">
    <citation type="submission" date="2019-02" db="EMBL/GenBank/DDBJ databases">
        <title>Deep-cultivation of Planctomycetes and their phenomic and genomic characterization uncovers novel biology.</title>
        <authorList>
            <person name="Wiegand S."/>
            <person name="Jogler M."/>
            <person name="Boedeker C."/>
            <person name="Pinto D."/>
            <person name="Vollmers J."/>
            <person name="Rivas-Marin E."/>
            <person name="Kohn T."/>
            <person name="Peeters S.H."/>
            <person name="Heuer A."/>
            <person name="Rast P."/>
            <person name="Oberbeckmann S."/>
            <person name="Bunk B."/>
            <person name="Jeske O."/>
            <person name="Meyerdierks A."/>
            <person name="Storesund J.E."/>
            <person name="Kallscheuer N."/>
            <person name="Luecker S."/>
            <person name="Lage O.M."/>
            <person name="Pohl T."/>
            <person name="Merkel B.J."/>
            <person name="Hornburger P."/>
            <person name="Mueller R.-W."/>
            <person name="Bruemmer F."/>
            <person name="Labrenz M."/>
            <person name="Spormann A.M."/>
            <person name="Op den Camp H."/>
            <person name="Overmann J."/>
            <person name="Amann R."/>
            <person name="Jetten M.S.M."/>
            <person name="Mascher T."/>
            <person name="Medema M.H."/>
            <person name="Devos D.P."/>
            <person name="Kaster A.-K."/>
            <person name="Ovreas L."/>
            <person name="Rohde M."/>
            <person name="Galperin M.Y."/>
            <person name="Jogler C."/>
        </authorList>
    </citation>
    <scope>NUCLEOTIDE SEQUENCE [LARGE SCALE GENOMIC DNA]</scope>
    <source>
        <strain evidence="3 4">Pan189</strain>
    </source>
</reference>
<keyword evidence="1" id="KW-0732">Signal</keyword>
<dbReference type="EMBL" id="CP036268">
    <property type="protein sequence ID" value="QDT36096.1"/>
    <property type="molecule type" value="Genomic_DNA"/>
</dbReference>
<feature type="signal peptide" evidence="1">
    <location>
        <begin position="1"/>
        <end position="19"/>
    </location>
</feature>
<feature type="domain" description="DUF374" evidence="2">
    <location>
        <begin position="65"/>
        <end position="130"/>
    </location>
</feature>
<proteinExistence type="predicted"/>